<sequence>MIPTTVANFFPVFVSAKRGGTRLTLLTDDELLRALDIQEEPQTAAPRVIRWTEGRGRARYNIAVVFSVEDAALAVSGQHGNMRASLATEGSVRWRAVLERMSATTTSPSSTSPVASLLSLPPPPPAAPQPSFPSVPPAARAAPAWLLRAPAHMQDAYRAHKAHYLELIAPFCGEHDVPPASEEERQRREACGVACAVELKAAYALREAMVAAELGRAKQERAAGLARAAVVAGRLERQRRFDALTAHMEAKTLERLDAMLTARQAYLADLLEDIGDGDL</sequence>
<dbReference type="Proteomes" id="UP000027195">
    <property type="component" value="Unassembled WGS sequence"/>
</dbReference>
<feature type="compositionally biased region" description="Low complexity" evidence="1">
    <location>
        <begin position="103"/>
        <end position="119"/>
    </location>
</feature>
<accession>A0A067MNJ8</accession>
<evidence type="ECO:0000313" key="2">
    <source>
        <dbReference type="EMBL" id="KDQ13447.1"/>
    </source>
</evidence>
<dbReference type="AlphaFoldDB" id="A0A067MNJ8"/>
<dbReference type="EMBL" id="KL198043">
    <property type="protein sequence ID" value="KDQ13447.1"/>
    <property type="molecule type" value="Genomic_DNA"/>
</dbReference>
<evidence type="ECO:0000313" key="3">
    <source>
        <dbReference type="Proteomes" id="UP000027195"/>
    </source>
</evidence>
<keyword evidence="3" id="KW-1185">Reference proteome</keyword>
<feature type="region of interest" description="Disordered" evidence="1">
    <location>
        <begin position="103"/>
        <end position="135"/>
    </location>
</feature>
<dbReference type="InParanoid" id="A0A067MNJ8"/>
<protein>
    <submittedName>
        <fullName evidence="2">Uncharacterized protein</fullName>
    </submittedName>
</protein>
<reference evidence="3" key="1">
    <citation type="journal article" date="2014" name="Proc. Natl. Acad. Sci. U.S.A.">
        <title>Extensive sampling of basidiomycete genomes demonstrates inadequacy of the white-rot/brown-rot paradigm for wood decay fungi.</title>
        <authorList>
            <person name="Riley R."/>
            <person name="Salamov A.A."/>
            <person name="Brown D.W."/>
            <person name="Nagy L.G."/>
            <person name="Floudas D."/>
            <person name="Held B.W."/>
            <person name="Levasseur A."/>
            <person name="Lombard V."/>
            <person name="Morin E."/>
            <person name="Otillar R."/>
            <person name="Lindquist E.A."/>
            <person name="Sun H."/>
            <person name="LaButti K.M."/>
            <person name="Schmutz J."/>
            <person name="Jabbour D."/>
            <person name="Luo H."/>
            <person name="Baker S.E."/>
            <person name="Pisabarro A.G."/>
            <person name="Walton J.D."/>
            <person name="Blanchette R.A."/>
            <person name="Henrissat B."/>
            <person name="Martin F."/>
            <person name="Cullen D."/>
            <person name="Hibbett D.S."/>
            <person name="Grigoriev I.V."/>
        </authorList>
    </citation>
    <scope>NUCLEOTIDE SEQUENCE [LARGE SCALE GENOMIC DNA]</scope>
    <source>
        <strain evidence="3">FD-172 SS1</strain>
    </source>
</reference>
<feature type="compositionally biased region" description="Pro residues" evidence="1">
    <location>
        <begin position="120"/>
        <end position="135"/>
    </location>
</feature>
<evidence type="ECO:0000256" key="1">
    <source>
        <dbReference type="SAM" id="MobiDB-lite"/>
    </source>
</evidence>
<dbReference type="HOGENOM" id="CLU_909093_0_0_1"/>
<proteinExistence type="predicted"/>
<gene>
    <name evidence="2" type="ORF">BOTBODRAFT_175466</name>
</gene>
<organism evidence="2 3">
    <name type="scientific">Botryobasidium botryosum (strain FD-172 SS1)</name>
    <dbReference type="NCBI Taxonomy" id="930990"/>
    <lineage>
        <taxon>Eukaryota</taxon>
        <taxon>Fungi</taxon>
        <taxon>Dikarya</taxon>
        <taxon>Basidiomycota</taxon>
        <taxon>Agaricomycotina</taxon>
        <taxon>Agaricomycetes</taxon>
        <taxon>Cantharellales</taxon>
        <taxon>Botryobasidiaceae</taxon>
        <taxon>Botryobasidium</taxon>
    </lineage>
</organism>
<name>A0A067MNJ8_BOTB1</name>